<dbReference type="Gene3D" id="3.10.520.10">
    <property type="entry name" value="ApbE-like domains"/>
    <property type="match status" value="1"/>
</dbReference>
<sequence>MKRKLSILICCMMLFTAICGGCSNPNASVSKSGFYFDTIIKITLYGTNSEQYIDDCFELAHKYENLFSNTIDSSEVSQINSNAGSGSYVTVSDETLELIKEGILYGDVSNGAFDITIGKLSDLWDFSDIAENLTSEDNETDASVLPSDADIQSDLAHVNYKNIVIDGNQVMLTDPDSELDLGGIAKGYIADRMKEYLNSKGITSGIINLGGNVLTIGEKSTGAAYKVGIQKPFAKDGTSIATVDVKDKSVVSSGVYERYYKIDGKLYHHILDPKTGYPCDNNLYEVTIISDRSVDGDGLSTTCFALGLDAGMQLIESMPDTEAIFITDDYQIHTSSGIGKDIPFTELSE</sequence>
<dbReference type="InterPro" id="IPR003374">
    <property type="entry name" value="ApbE-like_sf"/>
</dbReference>
<evidence type="ECO:0000256" key="9">
    <source>
        <dbReference type="ARBA" id="ARBA00048540"/>
    </source>
</evidence>
<dbReference type="Pfam" id="PF02424">
    <property type="entry name" value="ApbE"/>
    <property type="match status" value="1"/>
</dbReference>
<dbReference type="Proteomes" id="UP000474024">
    <property type="component" value="Unassembled WGS sequence"/>
</dbReference>
<keyword evidence="7 10" id="KW-0460">Magnesium</keyword>
<comment type="similarity">
    <text evidence="10">Belongs to the ApbE family.</text>
</comment>
<dbReference type="GO" id="GO:0016740">
    <property type="term" value="F:transferase activity"/>
    <property type="evidence" value="ECO:0007669"/>
    <property type="project" value="UniProtKB-UniRule"/>
</dbReference>
<gene>
    <name evidence="13" type="ORF">FYJ75_03165</name>
</gene>
<name>A0A6L5YP36_9FIRM</name>
<evidence type="ECO:0000313" key="13">
    <source>
        <dbReference type="EMBL" id="MST74038.1"/>
    </source>
</evidence>
<proteinExistence type="inferred from homology"/>
<keyword evidence="14" id="KW-1185">Reference proteome</keyword>
<evidence type="ECO:0000256" key="6">
    <source>
        <dbReference type="ARBA" id="ARBA00022827"/>
    </source>
</evidence>
<keyword evidence="12" id="KW-0732">Signal</keyword>
<feature type="signal peptide" evidence="12">
    <location>
        <begin position="1"/>
        <end position="20"/>
    </location>
</feature>
<comment type="caution">
    <text evidence="13">The sequence shown here is derived from an EMBL/GenBank/DDBJ whole genome shotgun (WGS) entry which is preliminary data.</text>
</comment>
<dbReference type="InterPro" id="IPR024932">
    <property type="entry name" value="ApbE"/>
</dbReference>
<keyword evidence="5 10" id="KW-0479">Metal-binding</keyword>
<dbReference type="EMBL" id="VUNI01000003">
    <property type="protein sequence ID" value="MST74038.1"/>
    <property type="molecule type" value="Genomic_DNA"/>
</dbReference>
<dbReference type="PANTHER" id="PTHR30040:SF2">
    <property type="entry name" value="FAD:PROTEIN FMN TRANSFERASE"/>
    <property type="match status" value="1"/>
</dbReference>
<evidence type="ECO:0000313" key="14">
    <source>
        <dbReference type="Proteomes" id="UP000474024"/>
    </source>
</evidence>
<evidence type="ECO:0000256" key="3">
    <source>
        <dbReference type="ARBA" id="ARBA00022630"/>
    </source>
</evidence>
<protein>
    <recommendedName>
        <fullName evidence="2 10">FAD:protein FMN transferase</fullName>
        <ecNumber evidence="1 10">2.7.1.180</ecNumber>
    </recommendedName>
    <alternativeName>
        <fullName evidence="8 10">Flavin transferase</fullName>
    </alternativeName>
</protein>
<feature type="binding site" evidence="11">
    <location>
        <position position="183"/>
    </location>
    <ligand>
        <name>Mg(2+)</name>
        <dbReference type="ChEBI" id="CHEBI:18420"/>
    </ligand>
</feature>
<dbReference type="PANTHER" id="PTHR30040">
    <property type="entry name" value="THIAMINE BIOSYNTHESIS LIPOPROTEIN APBE"/>
    <property type="match status" value="1"/>
</dbReference>
<keyword evidence="6 10" id="KW-0274">FAD</keyword>
<organism evidence="13 14">
    <name type="scientific">Roseburia porci</name>
    <dbReference type="NCBI Taxonomy" id="2605790"/>
    <lineage>
        <taxon>Bacteria</taxon>
        <taxon>Bacillati</taxon>
        <taxon>Bacillota</taxon>
        <taxon>Clostridia</taxon>
        <taxon>Lachnospirales</taxon>
        <taxon>Lachnospiraceae</taxon>
        <taxon>Roseburia</taxon>
    </lineage>
</organism>
<dbReference type="EC" id="2.7.1.180" evidence="1 10"/>
<dbReference type="SUPFAM" id="SSF143631">
    <property type="entry name" value="ApbE-like"/>
    <property type="match status" value="1"/>
</dbReference>
<comment type="cofactor">
    <cofactor evidence="11">
        <name>Mg(2+)</name>
        <dbReference type="ChEBI" id="CHEBI:18420"/>
    </cofactor>
    <cofactor evidence="11">
        <name>Mn(2+)</name>
        <dbReference type="ChEBI" id="CHEBI:29035"/>
    </cofactor>
    <text evidence="11">Magnesium. Can also use manganese.</text>
</comment>
<evidence type="ECO:0000256" key="4">
    <source>
        <dbReference type="ARBA" id="ARBA00022679"/>
    </source>
</evidence>
<evidence type="ECO:0000256" key="8">
    <source>
        <dbReference type="ARBA" id="ARBA00031306"/>
    </source>
</evidence>
<feature type="chain" id="PRO_5039908689" description="FAD:protein FMN transferase" evidence="12">
    <location>
        <begin position="21"/>
        <end position="349"/>
    </location>
</feature>
<dbReference type="PIRSF" id="PIRSF006268">
    <property type="entry name" value="ApbE"/>
    <property type="match status" value="1"/>
</dbReference>
<evidence type="ECO:0000256" key="5">
    <source>
        <dbReference type="ARBA" id="ARBA00022723"/>
    </source>
</evidence>
<evidence type="ECO:0000256" key="10">
    <source>
        <dbReference type="PIRNR" id="PIRNR006268"/>
    </source>
</evidence>
<comment type="catalytic activity">
    <reaction evidence="9 10">
        <text>L-threonyl-[protein] + FAD = FMN-L-threonyl-[protein] + AMP + H(+)</text>
        <dbReference type="Rhea" id="RHEA:36847"/>
        <dbReference type="Rhea" id="RHEA-COMP:11060"/>
        <dbReference type="Rhea" id="RHEA-COMP:11061"/>
        <dbReference type="ChEBI" id="CHEBI:15378"/>
        <dbReference type="ChEBI" id="CHEBI:30013"/>
        <dbReference type="ChEBI" id="CHEBI:57692"/>
        <dbReference type="ChEBI" id="CHEBI:74257"/>
        <dbReference type="ChEBI" id="CHEBI:456215"/>
        <dbReference type="EC" id="2.7.1.180"/>
    </reaction>
</comment>
<evidence type="ECO:0000256" key="2">
    <source>
        <dbReference type="ARBA" id="ARBA00016337"/>
    </source>
</evidence>
<accession>A0A6L5YP36</accession>
<feature type="binding site" evidence="11">
    <location>
        <position position="301"/>
    </location>
    <ligand>
        <name>Mg(2+)</name>
        <dbReference type="ChEBI" id="CHEBI:18420"/>
    </ligand>
</feature>
<dbReference type="AlphaFoldDB" id="A0A6L5YP36"/>
<dbReference type="RefSeq" id="WP_154428779.1">
    <property type="nucleotide sequence ID" value="NZ_VUNI01000003.1"/>
</dbReference>
<evidence type="ECO:0000256" key="7">
    <source>
        <dbReference type="ARBA" id="ARBA00022842"/>
    </source>
</evidence>
<keyword evidence="3 10" id="KW-0285">Flavoprotein</keyword>
<evidence type="ECO:0000256" key="12">
    <source>
        <dbReference type="SAM" id="SignalP"/>
    </source>
</evidence>
<dbReference type="GO" id="GO:0046872">
    <property type="term" value="F:metal ion binding"/>
    <property type="evidence" value="ECO:0007669"/>
    <property type="project" value="UniProtKB-UniRule"/>
</dbReference>
<evidence type="ECO:0000256" key="11">
    <source>
        <dbReference type="PIRSR" id="PIRSR006268-2"/>
    </source>
</evidence>
<keyword evidence="4 10" id="KW-0808">Transferase</keyword>
<feature type="binding site" evidence="11">
    <location>
        <position position="297"/>
    </location>
    <ligand>
        <name>Mg(2+)</name>
        <dbReference type="ChEBI" id="CHEBI:18420"/>
    </ligand>
</feature>
<reference evidence="13 14" key="1">
    <citation type="submission" date="2019-08" db="EMBL/GenBank/DDBJ databases">
        <title>In-depth cultivation of the pig gut microbiome towards novel bacterial diversity and tailored functional studies.</title>
        <authorList>
            <person name="Wylensek D."/>
            <person name="Hitch T.C.A."/>
            <person name="Clavel T."/>
        </authorList>
    </citation>
    <scope>NUCLEOTIDE SEQUENCE [LARGE SCALE GENOMIC DNA]</scope>
    <source>
        <strain evidence="13 14">MUC/MUC-530-WT-4D</strain>
    </source>
</reference>
<evidence type="ECO:0000256" key="1">
    <source>
        <dbReference type="ARBA" id="ARBA00011955"/>
    </source>
</evidence>